<feature type="region of interest" description="Disordered" evidence="7">
    <location>
        <begin position="396"/>
        <end position="423"/>
    </location>
</feature>
<keyword evidence="1" id="KW-0479">Metal-binding</keyword>
<dbReference type="EMBL" id="MCFA01000243">
    <property type="protein sequence ID" value="ORX97010.1"/>
    <property type="molecule type" value="Genomic_DNA"/>
</dbReference>
<gene>
    <name evidence="8" type="ORF">BCR34DRAFT_619516</name>
</gene>
<name>A0A1Y1YG50_9PLEO</name>
<keyword evidence="6" id="KW-0539">Nucleus</keyword>
<evidence type="ECO:0000256" key="7">
    <source>
        <dbReference type="SAM" id="MobiDB-lite"/>
    </source>
</evidence>
<dbReference type="GO" id="GO:0003677">
    <property type="term" value="F:DNA binding"/>
    <property type="evidence" value="ECO:0007669"/>
    <property type="project" value="UniProtKB-KW"/>
</dbReference>
<dbReference type="Proteomes" id="UP000193144">
    <property type="component" value="Unassembled WGS sequence"/>
</dbReference>
<evidence type="ECO:0008006" key="10">
    <source>
        <dbReference type="Google" id="ProtNLM"/>
    </source>
</evidence>
<dbReference type="OrthoDB" id="2154091at2759"/>
<evidence type="ECO:0000256" key="5">
    <source>
        <dbReference type="ARBA" id="ARBA00023163"/>
    </source>
</evidence>
<evidence type="ECO:0000256" key="4">
    <source>
        <dbReference type="ARBA" id="ARBA00023125"/>
    </source>
</evidence>
<reference evidence="8 9" key="1">
    <citation type="submission" date="2016-07" db="EMBL/GenBank/DDBJ databases">
        <title>Pervasive Adenine N6-methylation of Active Genes in Fungi.</title>
        <authorList>
            <consortium name="DOE Joint Genome Institute"/>
            <person name="Mondo S.J."/>
            <person name="Dannebaum R.O."/>
            <person name="Kuo R.C."/>
            <person name="Labutti K."/>
            <person name="Haridas S."/>
            <person name="Kuo A."/>
            <person name="Salamov A."/>
            <person name="Ahrendt S.R."/>
            <person name="Lipzen A."/>
            <person name="Sullivan W."/>
            <person name="Andreopoulos W.B."/>
            <person name="Clum A."/>
            <person name="Lindquist E."/>
            <person name="Daum C."/>
            <person name="Ramamoorthy G.K."/>
            <person name="Gryganskyi A."/>
            <person name="Culley D."/>
            <person name="Magnuson J.K."/>
            <person name="James T.Y."/>
            <person name="O'Malley M.A."/>
            <person name="Stajich J.E."/>
            <person name="Spatafora J.W."/>
            <person name="Visel A."/>
            <person name="Grigoriev I.V."/>
        </authorList>
    </citation>
    <scope>NUCLEOTIDE SEQUENCE [LARGE SCALE GENOMIC DNA]</scope>
    <source>
        <strain evidence="8 9">CBS 115471</strain>
    </source>
</reference>
<dbReference type="InterPro" id="IPR051615">
    <property type="entry name" value="Transcr_Regulatory_Elem"/>
</dbReference>
<evidence type="ECO:0000256" key="2">
    <source>
        <dbReference type="ARBA" id="ARBA00022833"/>
    </source>
</evidence>
<evidence type="ECO:0000256" key="1">
    <source>
        <dbReference type="ARBA" id="ARBA00022723"/>
    </source>
</evidence>
<dbReference type="CDD" id="cd12148">
    <property type="entry name" value="fungal_TF_MHR"/>
    <property type="match status" value="1"/>
</dbReference>
<dbReference type="PANTHER" id="PTHR31313:SF77">
    <property type="entry name" value="ZN(II)2CYS6 TRANSCRIPTION FACTOR (EUROFUNG)"/>
    <property type="match status" value="1"/>
</dbReference>
<sequence>MACSTPQRIQATLDAAGVSHFVDPDLKEHLLRLYFFWEDPSIHVVKEDVFYRERERCRSGNATSKFYSEVLANSTCAICAALTPRHCVELPEPMVDFFASRAKALLDAEMDSPTLSTVQSLVILSGVEAAVTLDARGRLYYGMAIPSLNENTITTPAYVTTSDEPRFWQPYIDDLEDFDFPQLPDPTEEMHKHNATLCAKMTKIRETLYSDSVVPTIGPQRLHDFASDMRSELLVWHSELPTSLLVDLTSVSSFYVPHVLQRHMQYHCVMILVNRPFFSASTATLRDVAFTDPMVGRPACTDSARVISKLLQIYRRLYRFRRINVQAEHLIFTVSLIHVFNACEAKEPCLKNSAWKDLEVCCQALTEMGKGYKNALRALGVVNSIRTELLNATRESVKRDSLSAPGAEYNQGPSNRRGSTWEDEDTLNCPGAFGHTNISQDDTLLNPALNIIDSLFWS</sequence>
<keyword evidence="2" id="KW-0862">Zinc</keyword>
<evidence type="ECO:0000313" key="8">
    <source>
        <dbReference type="EMBL" id="ORX97010.1"/>
    </source>
</evidence>
<keyword evidence="4" id="KW-0238">DNA-binding</keyword>
<dbReference type="GO" id="GO:0046872">
    <property type="term" value="F:metal ion binding"/>
    <property type="evidence" value="ECO:0007669"/>
    <property type="project" value="UniProtKB-KW"/>
</dbReference>
<dbReference type="PANTHER" id="PTHR31313">
    <property type="entry name" value="TY1 ENHANCER ACTIVATOR"/>
    <property type="match status" value="1"/>
</dbReference>
<protein>
    <recommendedName>
        <fullName evidence="10">Transcription factor domain-containing protein</fullName>
    </recommendedName>
</protein>
<evidence type="ECO:0000256" key="6">
    <source>
        <dbReference type="ARBA" id="ARBA00023242"/>
    </source>
</evidence>
<evidence type="ECO:0000256" key="3">
    <source>
        <dbReference type="ARBA" id="ARBA00023015"/>
    </source>
</evidence>
<keyword evidence="9" id="KW-1185">Reference proteome</keyword>
<keyword evidence="3" id="KW-0805">Transcription regulation</keyword>
<proteinExistence type="predicted"/>
<comment type="caution">
    <text evidence="8">The sequence shown here is derived from an EMBL/GenBank/DDBJ whole genome shotgun (WGS) entry which is preliminary data.</text>
</comment>
<accession>A0A1Y1YG50</accession>
<organism evidence="8 9">
    <name type="scientific">Clohesyomyces aquaticus</name>
    <dbReference type="NCBI Taxonomy" id="1231657"/>
    <lineage>
        <taxon>Eukaryota</taxon>
        <taxon>Fungi</taxon>
        <taxon>Dikarya</taxon>
        <taxon>Ascomycota</taxon>
        <taxon>Pezizomycotina</taxon>
        <taxon>Dothideomycetes</taxon>
        <taxon>Pleosporomycetidae</taxon>
        <taxon>Pleosporales</taxon>
        <taxon>Lindgomycetaceae</taxon>
        <taxon>Clohesyomyces</taxon>
    </lineage>
</organism>
<keyword evidence="5" id="KW-0804">Transcription</keyword>
<evidence type="ECO:0000313" key="9">
    <source>
        <dbReference type="Proteomes" id="UP000193144"/>
    </source>
</evidence>
<dbReference type="AlphaFoldDB" id="A0A1Y1YG50"/>